<dbReference type="PANTHER" id="PTHR43713:SF3">
    <property type="entry name" value="GLUTAMATE-1-SEMIALDEHYDE 2,1-AMINOMUTASE 1, CHLOROPLASTIC-RELATED"/>
    <property type="match status" value="1"/>
</dbReference>
<keyword evidence="5" id="KW-1185">Reference proteome</keyword>
<dbReference type="EMBL" id="VDUZ01000002">
    <property type="protein sequence ID" value="TXL82071.1"/>
    <property type="molecule type" value="Genomic_DNA"/>
</dbReference>
<dbReference type="OrthoDB" id="9801052at2"/>
<reference evidence="4 5" key="1">
    <citation type="submission" date="2019-06" db="EMBL/GenBank/DDBJ databases">
        <title>New taxonomy in bacterial strain CC-CFT640, isolated from vineyard.</title>
        <authorList>
            <person name="Lin S.-Y."/>
            <person name="Tsai C.-F."/>
            <person name="Young C.-C."/>
        </authorList>
    </citation>
    <scope>NUCLEOTIDE SEQUENCE [LARGE SCALE GENOMIC DNA]</scope>
    <source>
        <strain evidence="4 5">CC-CFT640</strain>
    </source>
</reference>
<evidence type="ECO:0000313" key="5">
    <source>
        <dbReference type="Proteomes" id="UP000321638"/>
    </source>
</evidence>
<organism evidence="4 5">
    <name type="scientific">Vineibacter terrae</name>
    <dbReference type="NCBI Taxonomy" id="2586908"/>
    <lineage>
        <taxon>Bacteria</taxon>
        <taxon>Pseudomonadati</taxon>
        <taxon>Pseudomonadota</taxon>
        <taxon>Alphaproteobacteria</taxon>
        <taxon>Hyphomicrobiales</taxon>
        <taxon>Vineibacter</taxon>
    </lineage>
</organism>
<dbReference type="InterPro" id="IPR015421">
    <property type="entry name" value="PyrdxlP-dep_Trfase_major"/>
</dbReference>
<keyword evidence="4" id="KW-0808">Transferase</keyword>
<sequence length="463" mass="49234">MPADAPTNSTIVADYRARTPASAALFDRARTLFPSGITHDTRNLDPYPLYVQRAQGSRKWCVDGHEYVDYFGGHGALLLGHGHPAMVEAVQRQAALGTHLGASHELEVRWAELVTQLVPCAEKVRFTSSGTEASHMVLRLARAFTGKLKIVRFMGHFHGWHDQVVAGAVSHYDGGVPVGVLPSIVDLSIVMPTDDVAPTVQLLEERDDIAAVILEPSGASWGQVPLPPGFIQALREVTARRGVLLIFDEVITGFRWSSGGAQGALGITPDLCILAKIVAGGLPGGAVAGRRDIMDLLDFAATRASKREKVGHQGTYNANPLSAAAAVAALQIVASSDACARASATTARLRDAMRQVLVEEGVPWGVYGDASSFHIFANPNGVPVDPATFDPHKLGFRGLKGARDNALVGKIRMALMTEGVDVMPSPGGLVSAVHDGADIDRTAEGLRRALRALKAEREIKGLQ</sequence>
<dbReference type="CDD" id="cd00610">
    <property type="entry name" value="OAT_like"/>
    <property type="match status" value="1"/>
</dbReference>
<gene>
    <name evidence="4" type="ORF">FHP25_02410</name>
</gene>
<evidence type="ECO:0000313" key="4">
    <source>
        <dbReference type="EMBL" id="TXL82071.1"/>
    </source>
</evidence>
<dbReference type="InterPro" id="IPR015424">
    <property type="entry name" value="PyrdxlP-dep_Trfase"/>
</dbReference>
<dbReference type="Proteomes" id="UP000321638">
    <property type="component" value="Unassembled WGS sequence"/>
</dbReference>
<dbReference type="Pfam" id="PF00202">
    <property type="entry name" value="Aminotran_3"/>
    <property type="match status" value="1"/>
</dbReference>
<dbReference type="Gene3D" id="3.90.1150.10">
    <property type="entry name" value="Aspartate Aminotransferase, domain 1"/>
    <property type="match status" value="1"/>
</dbReference>
<evidence type="ECO:0000256" key="1">
    <source>
        <dbReference type="ARBA" id="ARBA00001933"/>
    </source>
</evidence>
<dbReference type="PANTHER" id="PTHR43713">
    <property type="entry name" value="GLUTAMATE-1-SEMIALDEHYDE 2,1-AMINOMUTASE"/>
    <property type="match status" value="1"/>
</dbReference>
<dbReference type="GO" id="GO:0008483">
    <property type="term" value="F:transaminase activity"/>
    <property type="evidence" value="ECO:0007669"/>
    <property type="project" value="UniProtKB-KW"/>
</dbReference>
<accession>A0A5C8PVI3</accession>
<dbReference type="AlphaFoldDB" id="A0A5C8PVI3"/>
<dbReference type="GO" id="GO:0030170">
    <property type="term" value="F:pyridoxal phosphate binding"/>
    <property type="evidence" value="ECO:0007669"/>
    <property type="project" value="InterPro"/>
</dbReference>
<name>A0A5C8PVI3_9HYPH</name>
<protein>
    <submittedName>
        <fullName evidence="4">Aspartate aminotransferase family protein</fullName>
    </submittedName>
</protein>
<proteinExistence type="inferred from homology"/>
<comment type="cofactor">
    <cofactor evidence="1">
        <name>pyridoxal 5'-phosphate</name>
        <dbReference type="ChEBI" id="CHEBI:597326"/>
    </cofactor>
</comment>
<dbReference type="Gene3D" id="3.40.640.10">
    <property type="entry name" value="Type I PLP-dependent aspartate aminotransferase-like (Major domain)"/>
    <property type="match status" value="1"/>
</dbReference>
<comment type="caution">
    <text evidence="4">The sequence shown here is derived from an EMBL/GenBank/DDBJ whole genome shotgun (WGS) entry which is preliminary data.</text>
</comment>
<keyword evidence="4" id="KW-0032">Aminotransferase</keyword>
<comment type="similarity">
    <text evidence="3">Belongs to the class-III pyridoxal-phosphate-dependent aminotransferase family.</text>
</comment>
<dbReference type="SUPFAM" id="SSF53383">
    <property type="entry name" value="PLP-dependent transferases"/>
    <property type="match status" value="1"/>
</dbReference>
<evidence type="ECO:0000256" key="2">
    <source>
        <dbReference type="ARBA" id="ARBA00022898"/>
    </source>
</evidence>
<keyword evidence="2 3" id="KW-0663">Pyridoxal phosphate</keyword>
<evidence type="ECO:0000256" key="3">
    <source>
        <dbReference type="RuleBase" id="RU003560"/>
    </source>
</evidence>
<dbReference type="InterPro" id="IPR015422">
    <property type="entry name" value="PyrdxlP-dep_Trfase_small"/>
</dbReference>
<dbReference type="InterPro" id="IPR005814">
    <property type="entry name" value="Aminotrans_3"/>
</dbReference>